<evidence type="ECO:0000256" key="6">
    <source>
        <dbReference type="ARBA" id="ARBA00023239"/>
    </source>
</evidence>
<comment type="subunit">
    <text evidence="4 7">Homododecamer.</text>
</comment>
<keyword evidence="7" id="KW-0057">Aromatic amino acid biosynthesis</keyword>
<keyword evidence="12" id="KW-1185">Reference proteome</keyword>
<evidence type="ECO:0000256" key="3">
    <source>
        <dbReference type="ARBA" id="ARBA00011037"/>
    </source>
</evidence>
<dbReference type="SUPFAM" id="SSF52304">
    <property type="entry name" value="Type II 3-dehydroquinate dehydratase"/>
    <property type="match status" value="1"/>
</dbReference>
<dbReference type="NCBIfam" id="NF003807">
    <property type="entry name" value="PRK05395.1-4"/>
    <property type="match status" value="1"/>
</dbReference>
<dbReference type="GO" id="GO:0003855">
    <property type="term" value="F:3-dehydroquinate dehydratase activity"/>
    <property type="evidence" value="ECO:0007669"/>
    <property type="project" value="UniProtKB-UniRule"/>
</dbReference>
<dbReference type="GO" id="GO:0009073">
    <property type="term" value="P:aromatic amino acid family biosynthetic process"/>
    <property type="evidence" value="ECO:0007669"/>
    <property type="project" value="UniProtKB-KW"/>
</dbReference>
<dbReference type="Proteomes" id="UP000621799">
    <property type="component" value="Unassembled WGS sequence"/>
</dbReference>
<feature type="binding site" evidence="7 9">
    <location>
        <position position="79"/>
    </location>
    <ligand>
        <name>substrate</name>
    </ligand>
</feature>
<dbReference type="EC" id="4.2.1.10" evidence="5 7"/>
<evidence type="ECO:0000256" key="4">
    <source>
        <dbReference type="ARBA" id="ARBA00011193"/>
    </source>
</evidence>
<dbReference type="EMBL" id="JADEXN010000064">
    <property type="protein sequence ID" value="MBE9040213.1"/>
    <property type="molecule type" value="Genomic_DNA"/>
</dbReference>
<evidence type="ECO:0000256" key="1">
    <source>
        <dbReference type="ARBA" id="ARBA00001864"/>
    </source>
</evidence>
<keyword evidence="6 7" id="KW-0456">Lyase</keyword>
<feature type="binding site" evidence="7 9">
    <location>
        <begin position="106"/>
        <end position="107"/>
    </location>
    <ligand>
        <name>substrate</name>
    </ligand>
</feature>
<dbReference type="NCBIfam" id="NF003806">
    <property type="entry name" value="PRK05395.1-3"/>
    <property type="match status" value="1"/>
</dbReference>
<comment type="similarity">
    <text evidence="3 7">Belongs to the type-II 3-dehydroquinase family.</text>
</comment>
<reference evidence="11" key="1">
    <citation type="submission" date="2020-10" db="EMBL/GenBank/DDBJ databases">
        <authorList>
            <person name="Castelo-Branco R."/>
            <person name="Eusebio N."/>
            <person name="Adriana R."/>
            <person name="Vieira A."/>
            <person name="Brugerolle De Fraissinette N."/>
            <person name="Rezende De Castro R."/>
            <person name="Schneider M.P."/>
            <person name="Vasconcelos V."/>
            <person name="Leao P.N."/>
        </authorList>
    </citation>
    <scope>NUCLEOTIDE SEQUENCE</scope>
    <source>
        <strain evidence="11">LEGE 11467</strain>
    </source>
</reference>
<comment type="catalytic activity">
    <reaction evidence="1 7">
        <text>3-dehydroquinate = 3-dehydroshikimate + H2O</text>
        <dbReference type="Rhea" id="RHEA:21096"/>
        <dbReference type="ChEBI" id="CHEBI:15377"/>
        <dbReference type="ChEBI" id="CHEBI:16630"/>
        <dbReference type="ChEBI" id="CHEBI:32364"/>
        <dbReference type="EC" id="4.2.1.10"/>
    </reaction>
</comment>
<evidence type="ECO:0000256" key="10">
    <source>
        <dbReference type="PIRSR" id="PIRSR001399-3"/>
    </source>
</evidence>
<dbReference type="InterPro" id="IPR036441">
    <property type="entry name" value="DHquinase_II_sf"/>
</dbReference>
<evidence type="ECO:0000256" key="7">
    <source>
        <dbReference type="HAMAP-Rule" id="MF_00169"/>
    </source>
</evidence>
<dbReference type="GO" id="GO:0009423">
    <property type="term" value="P:chorismate biosynthetic process"/>
    <property type="evidence" value="ECO:0007669"/>
    <property type="project" value="UniProtKB-UniRule"/>
</dbReference>
<evidence type="ECO:0000256" key="2">
    <source>
        <dbReference type="ARBA" id="ARBA00004902"/>
    </source>
</evidence>
<dbReference type="GO" id="GO:0019631">
    <property type="term" value="P:quinate catabolic process"/>
    <property type="evidence" value="ECO:0007669"/>
    <property type="project" value="TreeGrafter"/>
</dbReference>
<keyword evidence="7" id="KW-0028">Amino-acid biosynthesis</keyword>
<dbReference type="CDD" id="cd00466">
    <property type="entry name" value="DHQase_II"/>
    <property type="match status" value="1"/>
</dbReference>
<feature type="site" description="Transition state stabilizer" evidence="7 10">
    <location>
        <position position="23"/>
    </location>
</feature>
<dbReference type="NCBIfam" id="NF003805">
    <property type="entry name" value="PRK05395.1-2"/>
    <property type="match status" value="1"/>
</dbReference>
<accession>A0A928VXZ9</accession>
<dbReference type="HAMAP" id="MF_00169">
    <property type="entry name" value="AroQ"/>
    <property type="match status" value="1"/>
</dbReference>
<dbReference type="Pfam" id="PF01220">
    <property type="entry name" value="DHquinase_II"/>
    <property type="match status" value="1"/>
</dbReference>
<feature type="binding site" evidence="7 9">
    <location>
        <position position="85"/>
    </location>
    <ligand>
        <name>substrate</name>
    </ligand>
</feature>
<dbReference type="InterPro" id="IPR018509">
    <property type="entry name" value="DHquinase_II_CS"/>
</dbReference>
<organism evidence="11 12">
    <name type="scientific">Zarconia navalis LEGE 11467</name>
    <dbReference type="NCBI Taxonomy" id="1828826"/>
    <lineage>
        <taxon>Bacteria</taxon>
        <taxon>Bacillati</taxon>
        <taxon>Cyanobacteriota</taxon>
        <taxon>Cyanophyceae</taxon>
        <taxon>Oscillatoriophycideae</taxon>
        <taxon>Oscillatoriales</taxon>
        <taxon>Oscillatoriales incertae sedis</taxon>
        <taxon>Zarconia</taxon>
        <taxon>Zarconia navalis</taxon>
    </lineage>
</organism>
<dbReference type="Gene3D" id="3.40.50.9100">
    <property type="entry name" value="Dehydroquinase, class II"/>
    <property type="match status" value="1"/>
</dbReference>
<evidence type="ECO:0000256" key="5">
    <source>
        <dbReference type="ARBA" id="ARBA00012060"/>
    </source>
</evidence>
<comment type="caution">
    <text evidence="11">The sequence shown here is derived from an EMBL/GenBank/DDBJ whole genome shotgun (WGS) entry which is preliminary data.</text>
</comment>
<evidence type="ECO:0000256" key="9">
    <source>
        <dbReference type="PIRSR" id="PIRSR001399-2"/>
    </source>
</evidence>
<sequence>MESKSRLNILVIHGPNLNLLGQRETNIYGSTTLGQINDLLEREAQSLDVSVSTIQSNSEGELVDAIQSCLGKYQGSILNAAAYTHTSVAIRDAIAAVSLPTVEVHLSNIYRRESFRHHSYIAPVVLGQISGFGARSYLLGLHALVGYLKDSNLFISRSPS</sequence>
<dbReference type="RefSeq" id="WP_264320468.1">
    <property type="nucleotide sequence ID" value="NZ_JADEXN010000064.1"/>
</dbReference>
<evidence type="ECO:0000313" key="11">
    <source>
        <dbReference type="EMBL" id="MBE9040213.1"/>
    </source>
</evidence>
<proteinExistence type="inferred from homology"/>
<dbReference type="InterPro" id="IPR001874">
    <property type="entry name" value="DHquinase_II"/>
</dbReference>
<dbReference type="AlphaFoldDB" id="A0A928VXZ9"/>
<gene>
    <name evidence="7 11" type="primary">aroQ</name>
    <name evidence="11" type="ORF">IQ235_05325</name>
</gene>
<name>A0A928VXZ9_9CYAN</name>
<evidence type="ECO:0000313" key="12">
    <source>
        <dbReference type="Proteomes" id="UP000621799"/>
    </source>
</evidence>
<dbReference type="GO" id="GO:0008652">
    <property type="term" value="P:amino acid biosynthetic process"/>
    <property type="evidence" value="ECO:0007669"/>
    <property type="project" value="UniProtKB-KW"/>
</dbReference>
<feature type="binding site" evidence="7 9">
    <location>
        <position position="92"/>
    </location>
    <ligand>
        <name>substrate</name>
    </ligand>
</feature>
<feature type="active site" description="Proton donor" evidence="7 8">
    <location>
        <position position="105"/>
    </location>
</feature>
<feature type="binding site" evidence="7 9">
    <location>
        <position position="116"/>
    </location>
    <ligand>
        <name>substrate</name>
    </ligand>
</feature>
<dbReference type="PIRSF" id="PIRSF001399">
    <property type="entry name" value="DHquinase_II"/>
    <property type="match status" value="1"/>
</dbReference>
<feature type="active site" description="Proton acceptor" evidence="7 8">
    <location>
        <position position="28"/>
    </location>
</feature>
<dbReference type="PANTHER" id="PTHR21272:SF3">
    <property type="entry name" value="CATABOLIC 3-DEHYDROQUINASE"/>
    <property type="match status" value="1"/>
</dbReference>
<comment type="function">
    <text evidence="7">Catalyzes a trans-dehydration via an enolate intermediate.</text>
</comment>
<dbReference type="NCBIfam" id="TIGR01088">
    <property type="entry name" value="aroQ"/>
    <property type="match status" value="1"/>
</dbReference>
<dbReference type="PROSITE" id="PS01029">
    <property type="entry name" value="DEHYDROQUINASE_II"/>
    <property type="match status" value="1"/>
</dbReference>
<dbReference type="PANTHER" id="PTHR21272">
    <property type="entry name" value="CATABOLIC 3-DEHYDROQUINASE"/>
    <property type="match status" value="1"/>
</dbReference>
<comment type="pathway">
    <text evidence="2 7">Metabolic intermediate biosynthesis; chorismate biosynthesis; chorismate from D-erythrose 4-phosphate and phosphoenolpyruvate: step 3/7.</text>
</comment>
<protein>
    <recommendedName>
        <fullName evidence="5 7">3-dehydroquinate dehydratase</fullName>
        <shortName evidence="7">3-dehydroquinase</shortName>
        <ecNumber evidence="5 7">4.2.1.10</ecNumber>
    </recommendedName>
    <alternativeName>
        <fullName evidence="7">Type II DHQase</fullName>
    </alternativeName>
</protein>
<evidence type="ECO:0000256" key="8">
    <source>
        <dbReference type="PIRSR" id="PIRSR001399-1"/>
    </source>
</evidence>